<organism evidence="3 4">
    <name type="scientific">Flammeovirga agarivorans</name>
    <dbReference type="NCBI Taxonomy" id="2726742"/>
    <lineage>
        <taxon>Bacteria</taxon>
        <taxon>Pseudomonadati</taxon>
        <taxon>Bacteroidota</taxon>
        <taxon>Cytophagia</taxon>
        <taxon>Cytophagales</taxon>
        <taxon>Flammeovirgaceae</taxon>
        <taxon>Flammeovirga</taxon>
    </lineage>
</organism>
<feature type="coiled-coil region" evidence="1">
    <location>
        <begin position="57"/>
        <end position="84"/>
    </location>
</feature>
<keyword evidence="2" id="KW-0472">Membrane</keyword>
<keyword evidence="2" id="KW-1133">Transmembrane helix</keyword>
<evidence type="ECO:0000313" key="4">
    <source>
        <dbReference type="Proteomes" id="UP000585050"/>
    </source>
</evidence>
<dbReference type="Proteomes" id="UP000585050">
    <property type="component" value="Unassembled WGS sequence"/>
</dbReference>
<gene>
    <name evidence="3" type="ORF">HGP29_23485</name>
</gene>
<evidence type="ECO:0000256" key="2">
    <source>
        <dbReference type="SAM" id="Phobius"/>
    </source>
</evidence>
<evidence type="ECO:0000313" key="3">
    <source>
        <dbReference type="EMBL" id="NLR94186.1"/>
    </source>
</evidence>
<protein>
    <submittedName>
        <fullName evidence="3">Uncharacterized protein</fullName>
    </submittedName>
</protein>
<sequence length="157" mass="17856">MWETFDIQSLFFGLIAGLIVAGLVQVKDWIKQSGMKKEIKRLKAHLHDKLEIDAEAISSKKGEIERLKRENENLRVTNKALLNKPGRQEMMSFHVYQSAIDKLNSNMMGFGPAWQDALRDAKEEVKEIEEGNKSFMKKVLPKGLFGGTTYELGEGDQ</sequence>
<proteinExistence type="predicted"/>
<dbReference type="RefSeq" id="WP_168884898.1">
    <property type="nucleotide sequence ID" value="NZ_JABAIL010000010.1"/>
</dbReference>
<keyword evidence="2" id="KW-0812">Transmembrane</keyword>
<dbReference type="AlphaFoldDB" id="A0A7X8XYF8"/>
<evidence type="ECO:0000256" key="1">
    <source>
        <dbReference type="SAM" id="Coils"/>
    </source>
</evidence>
<name>A0A7X8XYF8_9BACT</name>
<accession>A0A7X8XYF8</accession>
<keyword evidence="1" id="KW-0175">Coiled coil</keyword>
<feature type="transmembrane region" description="Helical" evidence="2">
    <location>
        <begin position="6"/>
        <end position="26"/>
    </location>
</feature>
<reference evidence="3 4" key="1">
    <citation type="submission" date="2020-04" db="EMBL/GenBank/DDBJ databases">
        <title>Flammeovirga sp. SR4, a novel species isolated from seawater.</title>
        <authorList>
            <person name="Wang X."/>
        </authorList>
    </citation>
    <scope>NUCLEOTIDE SEQUENCE [LARGE SCALE GENOMIC DNA]</scope>
    <source>
        <strain evidence="3 4">SR4</strain>
    </source>
</reference>
<keyword evidence="4" id="KW-1185">Reference proteome</keyword>
<comment type="caution">
    <text evidence="3">The sequence shown here is derived from an EMBL/GenBank/DDBJ whole genome shotgun (WGS) entry which is preliminary data.</text>
</comment>
<dbReference type="EMBL" id="JABAIL010000010">
    <property type="protein sequence ID" value="NLR94186.1"/>
    <property type="molecule type" value="Genomic_DNA"/>
</dbReference>